<evidence type="ECO:0000256" key="1">
    <source>
        <dbReference type="SAM" id="MobiDB-lite"/>
    </source>
</evidence>
<dbReference type="AlphaFoldDB" id="A0A1U7JKS1"/>
<protein>
    <recommendedName>
        <fullName evidence="4">Flagellar protein FlgN</fullName>
    </recommendedName>
</protein>
<name>A0A1U7JKS1_9HYPH</name>
<dbReference type="Proteomes" id="UP000185783">
    <property type="component" value="Unassembled WGS sequence"/>
</dbReference>
<proteinExistence type="predicted"/>
<feature type="region of interest" description="Disordered" evidence="1">
    <location>
        <begin position="142"/>
        <end position="162"/>
    </location>
</feature>
<organism evidence="2 3">
    <name type="scientific">Pseudovibrio exalbescens</name>
    <dbReference type="NCBI Taxonomy" id="197461"/>
    <lineage>
        <taxon>Bacteria</taxon>
        <taxon>Pseudomonadati</taxon>
        <taxon>Pseudomonadota</taxon>
        <taxon>Alphaproteobacteria</taxon>
        <taxon>Hyphomicrobiales</taxon>
        <taxon>Stappiaceae</taxon>
        <taxon>Pseudovibrio</taxon>
    </lineage>
</organism>
<sequence>MTDISETQQEAFDNEAITTREQAEAFCSRFDAALDMLVEVIDEETRLLKQGLVADLPTLTPRKTEAIEHYMSGIRAVSANAIALGNLAPEAIQEMRERHSRLKPLLQQNLTVVATARSVSDQIVDTVAKAVGSQLQPKTYGANATTNRASKTAKGLSVNQSL</sequence>
<gene>
    <name evidence="2" type="ORF">A3843_02920</name>
</gene>
<comment type="caution">
    <text evidence="2">The sequence shown here is derived from an EMBL/GenBank/DDBJ whole genome shotgun (WGS) entry which is preliminary data.</text>
</comment>
<dbReference type="RefSeq" id="WP_028480196.1">
    <property type="nucleotide sequence ID" value="NZ_LVVZ01000005.1"/>
</dbReference>
<dbReference type="STRING" id="197461.A3843_02920"/>
<dbReference type="EMBL" id="LVVZ01000005">
    <property type="protein sequence ID" value="OKL45305.1"/>
    <property type="molecule type" value="Genomic_DNA"/>
</dbReference>
<evidence type="ECO:0000313" key="3">
    <source>
        <dbReference type="Proteomes" id="UP000185783"/>
    </source>
</evidence>
<accession>A0A1U7JKS1</accession>
<dbReference type="OrthoDB" id="7677847at2"/>
<keyword evidence="3" id="KW-1185">Reference proteome</keyword>
<reference evidence="2 3" key="1">
    <citation type="submission" date="2016-03" db="EMBL/GenBank/DDBJ databases">
        <title>Genome sequence of Nesiotobacter sp. nov., a moderately halophilic alphaproteobacterium isolated from the Yellow Sea, China.</title>
        <authorList>
            <person name="Zhang G."/>
            <person name="Zhang R."/>
        </authorList>
    </citation>
    <scope>NUCLEOTIDE SEQUENCE [LARGE SCALE GENOMIC DNA]</scope>
    <source>
        <strain evidence="2 3">WB1-6</strain>
    </source>
</reference>
<evidence type="ECO:0000313" key="2">
    <source>
        <dbReference type="EMBL" id="OKL45305.1"/>
    </source>
</evidence>
<evidence type="ECO:0008006" key="4">
    <source>
        <dbReference type="Google" id="ProtNLM"/>
    </source>
</evidence>